<gene>
    <name evidence="2" type="ORF">UFOPK2310_00816</name>
</gene>
<feature type="domain" description="N-acetyltransferase" evidence="1">
    <location>
        <begin position="12"/>
        <end position="172"/>
    </location>
</feature>
<protein>
    <submittedName>
        <fullName evidence="2">Unannotated protein</fullName>
    </submittedName>
</protein>
<dbReference type="InterPro" id="IPR000182">
    <property type="entry name" value="GNAT_dom"/>
</dbReference>
<dbReference type="SUPFAM" id="SSF55729">
    <property type="entry name" value="Acyl-CoA N-acyltransferases (Nat)"/>
    <property type="match status" value="1"/>
</dbReference>
<dbReference type="InterPro" id="IPR016181">
    <property type="entry name" value="Acyl_CoA_acyltransferase"/>
</dbReference>
<dbReference type="GO" id="GO:0016747">
    <property type="term" value="F:acyltransferase activity, transferring groups other than amino-acyl groups"/>
    <property type="evidence" value="ECO:0007669"/>
    <property type="project" value="InterPro"/>
</dbReference>
<dbReference type="Pfam" id="PF13302">
    <property type="entry name" value="Acetyltransf_3"/>
    <property type="match status" value="1"/>
</dbReference>
<evidence type="ECO:0000313" key="2">
    <source>
        <dbReference type="EMBL" id="CAB4674614.1"/>
    </source>
</evidence>
<dbReference type="EMBL" id="CAEZWW010000087">
    <property type="protein sequence ID" value="CAB4674614.1"/>
    <property type="molecule type" value="Genomic_DNA"/>
</dbReference>
<accession>A0A6J6MNZ0</accession>
<dbReference type="PANTHER" id="PTHR43610:SF1">
    <property type="entry name" value="N-ACETYLTRANSFERASE DOMAIN-CONTAINING PROTEIN"/>
    <property type="match status" value="1"/>
</dbReference>
<proteinExistence type="predicted"/>
<name>A0A6J6MNZ0_9ZZZZ</name>
<sequence length="189" mass="20690">MPADTVLAGSNVTLTLAKESDAAELFAVLNHDSVWTHVRGRPNSAGELAATLVAANEVGRWPWVVRQGGAVVGTTSYLEVSPFDARLEIGFTLYTQSVWGTAVNPECKLLLMTWAFEVSGMGRVQLKTDIRNLRSQGAIARLGATKEGVLRQYQRRQDDSVRDTVMYSVLADEWPAVKAGLLERLENSN</sequence>
<reference evidence="2" key="1">
    <citation type="submission" date="2020-05" db="EMBL/GenBank/DDBJ databases">
        <authorList>
            <person name="Chiriac C."/>
            <person name="Salcher M."/>
            <person name="Ghai R."/>
            <person name="Kavagutti S V."/>
        </authorList>
    </citation>
    <scope>NUCLEOTIDE SEQUENCE</scope>
</reference>
<dbReference type="AlphaFoldDB" id="A0A6J6MNZ0"/>
<evidence type="ECO:0000259" key="1">
    <source>
        <dbReference type="PROSITE" id="PS51186"/>
    </source>
</evidence>
<dbReference type="PANTHER" id="PTHR43610">
    <property type="entry name" value="BLL6696 PROTEIN"/>
    <property type="match status" value="1"/>
</dbReference>
<organism evidence="2">
    <name type="scientific">freshwater metagenome</name>
    <dbReference type="NCBI Taxonomy" id="449393"/>
    <lineage>
        <taxon>unclassified sequences</taxon>
        <taxon>metagenomes</taxon>
        <taxon>ecological metagenomes</taxon>
    </lineage>
</organism>
<dbReference type="Gene3D" id="3.40.630.30">
    <property type="match status" value="1"/>
</dbReference>
<dbReference type="PROSITE" id="PS51186">
    <property type="entry name" value="GNAT"/>
    <property type="match status" value="1"/>
</dbReference>